<dbReference type="AlphaFoldDB" id="B8BWH3"/>
<dbReference type="GO" id="GO:0005763">
    <property type="term" value="C:mitochondrial small ribosomal subunit"/>
    <property type="evidence" value="ECO:0000318"/>
    <property type="project" value="GO_Central"/>
</dbReference>
<dbReference type="Proteomes" id="UP000001449">
    <property type="component" value="Chromosome 3"/>
</dbReference>
<protein>
    <submittedName>
        <fullName evidence="9">Uncharacterized protein</fullName>
    </submittedName>
</protein>
<keyword evidence="10" id="KW-1185">Reference proteome</keyword>
<dbReference type="GO" id="GO:0051536">
    <property type="term" value="F:iron-sulfur cluster binding"/>
    <property type="evidence" value="ECO:0007669"/>
    <property type="project" value="UniProtKB-KW"/>
</dbReference>
<dbReference type="InterPro" id="IPR015324">
    <property type="entry name" value="Ribosomal_Rsm22-like"/>
</dbReference>
<evidence type="ECO:0000256" key="4">
    <source>
        <dbReference type="ARBA" id="ARBA00023004"/>
    </source>
</evidence>
<dbReference type="PANTHER" id="PTHR13184:SF5">
    <property type="entry name" value="METHYLTRANSFERASE-LIKE PROTEIN 17, MITOCHONDRIAL"/>
    <property type="match status" value="1"/>
</dbReference>
<feature type="compositionally biased region" description="Polar residues" evidence="8">
    <location>
        <begin position="750"/>
        <end position="759"/>
    </location>
</feature>
<gene>
    <name evidence="9" type="ORF">THAPSDRAFT_3970</name>
</gene>
<name>B8BWH3_THAPS</name>
<reference evidence="9 10" key="2">
    <citation type="journal article" date="2008" name="Nature">
        <title>The Phaeodactylum genome reveals the evolutionary history of diatom genomes.</title>
        <authorList>
            <person name="Bowler C."/>
            <person name="Allen A.E."/>
            <person name="Badger J.H."/>
            <person name="Grimwood J."/>
            <person name="Jabbari K."/>
            <person name="Kuo A."/>
            <person name="Maheswari U."/>
            <person name="Martens C."/>
            <person name="Maumus F."/>
            <person name="Otillar R.P."/>
            <person name="Rayko E."/>
            <person name="Salamov A."/>
            <person name="Vandepoele K."/>
            <person name="Beszteri B."/>
            <person name="Gruber A."/>
            <person name="Heijde M."/>
            <person name="Katinka M."/>
            <person name="Mock T."/>
            <person name="Valentin K."/>
            <person name="Verret F."/>
            <person name="Berges J.A."/>
            <person name="Brownlee C."/>
            <person name="Cadoret J.P."/>
            <person name="Chiovitti A."/>
            <person name="Choi C.J."/>
            <person name="Coesel S."/>
            <person name="De Martino A."/>
            <person name="Detter J.C."/>
            <person name="Durkin C."/>
            <person name="Falciatore A."/>
            <person name="Fournet J."/>
            <person name="Haruta M."/>
            <person name="Huysman M.J."/>
            <person name="Jenkins B.D."/>
            <person name="Jiroutova K."/>
            <person name="Jorgensen R.E."/>
            <person name="Joubert Y."/>
            <person name="Kaplan A."/>
            <person name="Kroger N."/>
            <person name="Kroth P.G."/>
            <person name="La Roche J."/>
            <person name="Lindquist E."/>
            <person name="Lommer M."/>
            <person name="Martin-Jezequel V."/>
            <person name="Lopez P.J."/>
            <person name="Lucas S."/>
            <person name="Mangogna M."/>
            <person name="McGinnis K."/>
            <person name="Medlin L.K."/>
            <person name="Montsant A."/>
            <person name="Oudot-Le Secq M.P."/>
            <person name="Napoli C."/>
            <person name="Obornik M."/>
            <person name="Parker M.S."/>
            <person name="Petit J.L."/>
            <person name="Porcel B.M."/>
            <person name="Poulsen N."/>
            <person name="Robison M."/>
            <person name="Rychlewski L."/>
            <person name="Rynearson T.A."/>
            <person name="Schmutz J."/>
            <person name="Shapiro H."/>
            <person name="Siaut M."/>
            <person name="Stanley M."/>
            <person name="Sussman M.R."/>
            <person name="Taylor A.R."/>
            <person name="Vardi A."/>
            <person name="von Dassow P."/>
            <person name="Vyverman W."/>
            <person name="Willis A."/>
            <person name="Wyrwicz L.S."/>
            <person name="Rokhsar D.S."/>
            <person name="Weissenbach J."/>
            <person name="Armbrust E.V."/>
            <person name="Green B.R."/>
            <person name="Van de Peer Y."/>
            <person name="Grigoriev I.V."/>
        </authorList>
    </citation>
    <scope>NUCLEOTIDE SEQUENCE [LARGE SCALE GENOMIC DNA]</scope>
    <source>
        <strain evidence="9 10">CCMP1335</strain>
    </source>
</reference>
<dbReference type="HOGENOM" id="CLU_326415_0_0_1"/>
<dbReference type="EMBL" id="CM000640">
    <property type="protein sequence ID" value="EED94519.1"/>
    <property type="molecule type" value="Genomic_DNA"/>
</dbReference>
<dbReference type="PaxDb" id="35128-Thaps3970"/>
<dbReference type="GO" id="GO:0003735">
    <property type="term" value="F:structural constituent of ribosome"/>
    <property type="evidence" value="ECO:0000318"/>
    <property type="project" value="GO_Central"/>
</dbReference>
<evidence type="ECO:0000256" key="2">
    <source>
        <dbReference type="ARBA" id="ARBA00022723"/>
    </source>
</evidence>
<feature type="compositionally biased region" description="Polar residues" evidence="8">
    <location>
        <begin position="54"/>
        <end position="63"/>
    </location>
</feature>
<feature type="region of interest" description="Disordered" evidence="8">
    <location>
        <begin position="618"/>
        <end position="639"/>
    </location>
</feature>
<keyword evidence="6" id="KW-0496">Mitochondrion</keyword>
<reference evidence="9 10" key="1">
    <citation type="journal article" date="2004" name="Science">
        <title>The genome of the diatom Thalassiosira pseudonana: ecology, evolution, and metabolism.</title>
        <authorList>
            <person name="Armbrust E.V."/>
            <person name="Berges J.A."/>
            <person name="Bowler C."/>
            <person name="Green B.R."/>
            <person name="Martinez D."/>
            <person name="Putnam N.H."/>
            <person name="Zhou S."/>
            <person name="Allen A.E."/>
            <person name="Apt K.E."/>
            <person name="Bechner M."/>
            <person name="Brzezinski M.A."/>
            <person name="Chaal B.K."/>
            <person name="Chiovitti A."/>
            <person name="Davis A.K."/>
            <person name="Demarest M.S."/>
            <person name="Detter J.C."/>
            <person name="Glavina T."/>
            <person name="Goodstein D."/>
            <person name="Hadi M.Z."/>
            <person name="Hellsten U."/>
            <person name="Hildebrand M."/>
            <person name="Jenkins B.D."/>
            <person name="Jurka J."/>
            <person name="Kapitonov V.V."/>
            <person name="Kroger N."/>
            <person name="Lau W.W."/>
            <person name="Lane T.W."/>
            <person name="Larimer F.W."/>
            <person name="Lippmeier J.C."/>
            <person name="Lucas S."/>
            <person name="Medina M."/>
            <person name="Montsant A."/>
            <person name="Obornik M."/>
            <person name="Parker M.S."/>
            <person name="Palenik B."/>
            <person name="Pazour G.J."/>
            <person name="Richardson P.M."/>
            <person name="Rynearson T.A."/>
            <person name="Saito M.A."/>
            <person name="Schwartz D.C."/>
            <person name="Thamatrakoln K."/>
            <person name="Valentin K."/>
            <person name="Vardi A."/>
            <person name="Wilkerson F.P."/>
            <person name="Rokhsar D.S."/>
        </authorList>
    </citation>
    <scope>NUCLEOTIDE SEQUENCE [LARGE SCALE GENOMIC DNA]</scope>
    <source>
        <strain evidence="9 10">CCMP1335</strain>
    </source>
</reference>
<evidence type="ECO:0000256" key="3">
    <source>
        <dbReference type="ARBA" id="ARBA00022946"/>
    </source>
</evidence>
<dbReference type="eggNOG" id="ENOG502R1XA">
    <property type="taxonomic scope" value="Eukaryota"/>
</dbReference>
<evidence type="ECO:0000313" key="9">
    <source>
        <dbReference type="EMBL" id="EED94519.1"/>
    </source>
</evidence>
<accession>B8BWH3</accession>
<comment type="function">
    <text evidence="7">Mitochondrial ribosome (mitoribosome) assembly factor. Binds at the interface of the head and body domains of the mitochondrial small ribosomal subunit (mt-SSU), occluding the mRNA channel and preventing compaction of the head domain towards the body. Probable inactive methyltransferase: retains the characteristic folding and ability to bind S-adenosyl-L-methionine, but it probably lost its methyltransferase activity.</text>
</comment>
<dbReference type="GO" id="GO:0006412">
    <property type="term" value="P:translation"/>
    <property type="evidence" value="ECO:0007669"/>
    <property type="project" value="InterPro"/>
</dbReference>
<keyword evidence="3" id="KW-0809">Transit peptide</keyword>
<keyword evidence="5" id="KW-0411">Iron-sulfur</keyword>
<dbReference type="GO" id="GO:0008168">
    <property type="term" value="F:methyltransferase activity"/>
    <property type="evidence" value="ECO:0007669"/>
    <property type="project" value="InterPro"/>
</dbReference>
<feature type="region of interest" description="Disordered" evidence="8">
    <location>
        <begin position="743"/>
        <end position="764"/>
    </location>
</feature>
<evidence type="ECO:0000256" key="5">
    <source>
        <dbReference type="ARBA" id="ARBA00023014"/>
    </source>
</evidence>
<sequence>MEADLQSAIDNPTPWFSLLHYPSRAAWRSTDHLLGSPGIKSTLVDDTGMRRDVPTSTQPSPLSQTQFNLIQHSQRTNKQLKRTYKRIMETHNSFATKRERERRMAANFASQPKQHVGPAGSIEDTEGRHVGSWKERKMKPQSVLVCDDPSVSYILSMGMGRPTDRNVDPTAATVEDLNATNASGKPSGKLMASSSKDKPVGYCAEQTLTSFRYRFGPNCSITKRVLLEVQSLLGGAGGPASMRSTFQPKRVLDFGSGIGSSSAAALDVFGVSRSGTDTIVNGIDWIHSIDASQSMREATEKVLTSVLEGVPWGYDQQQLEKDIVDEELVHYEKILREIKGEDDEKALERRRRRLQKWEQSWQKLSNHRTRLTFGESLVDSSSFYSSQIDRDERPSLPWQQQLDDQRKKSQAKKQTSSQKGTFDLILCTYTLSELSSVSSSLTAAALLWEKLSPGGVMVFVEPGTPDGFSTLRSVRSMLLECSPPKEIRERRKREEKKILMDQIAKLDEDDAAIDILTASLEELEIGNNVVQDECHVIAPCTHNGSCPMSRHEKNHVKKNTRFGKYKSSAEDEDNDSTNQDDAAVDTSDEEEALMKELLKEDITQADLEEMLKLMESGMDEDDEGEDDDWGSDEQDTDDDVDFDAYYEVKDAAKSSKSVSSTMEETDVFDSAFCSFVHNFPGGTSRRKGEKFSYLVVQKRDSTNDDTSISRSSTAEDTLGNFDVVELLAKSIHHAQQIKEEVLQKGRHSGQYDTATSGTISHHEEQSQRVLQRAVAIEDEYLDSTIDKLGLELLHGDSRRKGWGRLIRAPLKRKGHVLIDYCSTGCSGCDGKPVGGTKGRIIRQKVSRGWSARVAPGCYSAARKARWGGLWPDTSERVKNIGRS</sequence>
<evidence type="ECO:0000313" key="10">
    <source>
        <dbReference type="Proteomes" id="UP000001449"/>
    </source>
</evidence>
<dbReference type="InParanoid" id="B8BWH3"/>
<dbReference type="Pfam" id="PF09243">
    <property type="entry name" value="Rsm22"/>
    <property type="match status" value="1"/>
</dbReference>
<evidence type="ECO:0000256" key="1">
    <source>
        <dbReference type="ARBA" id="ARBA00004173"/>
    </source>
</evidence>
<organism evidence="9 10">
    <name type="scientific">Thalassiosira pseudonana</name>
    <name type="common">Marine diatom</name>
    <name type="synonym">Cyclotella nana</name>
    <dbReference type="NCBI Taxonomy" id="35128"/>
    <lineage>
        <taxon>Eukaryota</taxon>
        <taxon>Sar</taxon>
        <taxon>Stramenopiles</taxon>
        <taxon>Ochrophyta</taxon>
        <taxon>Bacillariophyta</taxon>
        <taxon>Coscinodiscophyceae</taxon>
        <taxon>Thalassiosirophycidae</taxon>
        <taxon>Thalassiosirales</taxon>
        <taxon>Thalassiosiraceae</taxon>
        <taxon>Thalassiosira</taxon>
    </lineage>
</organism>
<keyword evidence="2" id="KW-0479">Metal-binding</keyword>
<feature type="region of interest" description="Disordered" evidence="8">
    <location>
        <begin position="546"/>
        <end position="588"/>
    </location>
</feature>
<dbReference type="KEGG" id="tps:THAPSDRAFT_3970"/>
<dbReference type="PANTHER" id="PTHR13184">
    <property type="entry name" value="37S RIBOSOMAL PROTEIN S22"/>
    <property type="match status" value="1"/>
</dbReference>
<dbReference type="Gene3D" id="3.40.50.150">
    <property type="entry name" value="Vaccinia Virus protein VP39"/>
    <property type="match status" value="1"/>
</dbReference>
<evidence type="ECO:0000256" key="8">
    <source>
        <dbReference type="SAM" id="MobiDB-lite"/>
    </source>
</evidence>
<evidence type="ECO:0000256" key="6">
    <source>
        <dbReference type="ARBA" id="ARBA00023128"/>
    </source>
</evidence>
<dbReference type="GO" id="GO:0046872">
    <property type="term" value="F:metal ion binding"/>
    <property type="evidence" value="ECO:0007669"/>
    <property type="project" value="UniProtKB-KW"/>
</dbReference>
<dbReference type="STRING" id="35128.B8BWH3"/>
<dbReference type="InterPro" id="IPR029063">
    <property type="entry name" value="SAM-dependent_MTases_sf"/>
</dbReference>
<dbReference type="RefSeq" id="XP_002289083.1">
    <property type="nucleotide sequence ID" value="XM_002289047.1"/>
</dbReference>
<dbReference type="GeneID" id="7443814"/>
<feature type="region of interest" description="Disordered" evidence="8">
    <location>
        <begin position="43"/>
        <end position="63"/>
    </location>
</feature>
<keyword evidence="4" id="KW-0408">Iron</keyword>
<feature type="compositionally biased region" description="Basic residues" evidence="8">
    <location>
        <begin position="552"/>
        <end position="564"/>
    </location>
</feature>
<proteinExistence type="predicted"/>
<dbReference type="InterPro" id="IPR052571">
    <property type="entry name" value="Mt_RNA_Methyltransferase"/>
</dbReference>
<evidence type="ECO:0000256" key="7">
    <source>
        <dbReference type="ARBA" id="ARBA00045681"/>
    </source>
</evidence>
<dbReference type="SUPFAM" id="SSF53335">
    <property type="entry name" value="S-adenosyl-L-methionine-dependent methyltransferases"/>
    <property type="match status" value="1"/>
</dbReference>
<comment type="subcellular location">
    <subcellularLocation>
        <location evidence="1">Mitochondrion</location>
    </subcellularLocation>
</comment>